<proteinExistence type="predicted"/>
<dbReference type="STRING" id="2044587.C824_05674"/>
<dbReference type="Proteomes" id="UP000474104">
    <property type="component" value="Unassembled WGS sequence"/>
</dbReference>
<dbReference type="Pfam" id="PF02082">
    <property type="entry name" value="Rrf2"/>
    <property type="match status" value="1"/>
</dbReference>
<dbReference type="InterPro" id="IPR036388">
    <property type="entry name" value="WH-like_DNA-bd_sf"/>
</dbReference>
<dbReference type="InterPro" id="IPR000944">
    <property type="entry name" value="Tscrpt_reg_Rrf2"/>
</dbReference>
<accession>A0A3R8JRM4</accession>
<dbReference type="eggNOG" id="COG1959">
    <property type="taxonomic scope" value="Bacteria"/>
</dbReference>
<protein>
    <submittedName>
        <fullName evidence="3">Rrf2 family transcriptional regulator</fullName>
    </submittedName>
</protein>
<comment type="caution">
    <text evidence="3">The sequence shown here is derived from an EMBL/GenBank/DDBJ whole genome shotgun (WGS) entry which is preliminary data.</text>
</comment>
<evidence type="ECO:0000313" key="5">
    <source>
        <dbReference type="Proteomes" id="UP000474104"/>
    </source>
</evidence>
<dbReference type="EMBL" id="RHJS01000002">
    <property type="protein sequence ID" value="RRK34120.1"/>
    <property type="molecule type" value="Genomic_DNA"/>
</dbReference>
<name>N1ZU72_9FIRM</name>
<organism evidence="3 4">
    <name type="scientific">Schaedlerella arabinosiphila</name>
    <dbReference type="NCBI Taxonomy" id="2044587"/>
    <lineage>
        <taxon>Bacteria</taxon>
        <taxon>Bacillati</taxon>
        <taxon>Bacillota</taxon>
        <taxon>Clostridia</taxon>
        <taxon>Lachnospirales</taxon>
        <taxon>Lachnospiraceae</taxon>
        <taxon>Schaedlerella</taxon>
    </lineage>
</organism>
<dbReference type="GO" id="GO:0003677">
    <property type="term" value="F:DNA binding"/>
    <property type="evidence" value="ECO:0007669"/>
    <property type="project" value="UniProtKB-KW"/>
</dbReference>
<dbReference type="RefSeq" id="WP_004073488.1">
    <property type="nucleotide sequence ID" value="NZ_CASCYM010000115.1"/>
</dbReference>
<dbReference type="AlphaFoldDB" id="N1ZU72"/>
<dbReference type="InterPro" id="IPR036390">
    <property type="entry name" value="WH_DNA-bd_sf"/>
</dbReference>
<dbReference type="GO" id="GO:0003700">
    <property type="term" value="F:DNA-binding transcription factor activity"/>
    <property type="evidence" value="ECO:0007669"/>
    <property type="project" value="TreeGrafter"/>
</dbReference>
<keyword evidence="4" id="KW-1185">Reference proteome</keyword>
<dbReference type="OrthoDB" id="9808360at2"/>
<dbReference type="PANTHER" id="PTHR33221">
    <property type="entry name" value="WINGED HELIX-TURN-HELIX TRANSCRIPTIONAL REGULATOR, RRF2 FAMILY"/>
    <property type="match status" value="1"/>
</dbReference>
<sequence>MISTKARYALRVMIDLAQHQEEEYIPLKEIAKRQEISEKYLEIILKILVKGNILKGLCGKGGGYRLTRLPGEYTVGEIIELTESTLAPVACLMPEAEACPRSGDCITLPLWKKYDTLIHDFFYGITLEDLMEGRL</sequence>
<dbReference type="NCBIfam" id="TIGR00738">
    <property type="entry name" value="rrf2_super"/>
    <property type="match status" value="1"/>
</dbReference>
<dbReference type="Proteomes" id="UP000274920">
    <property type="component" value="Unassembled WGS sequence"/>
</dbReference>
<dbReference type="SUPFAM" id="SSF46785">
    <property type="entry name" value="Winged helix' DNA-binding domain"/>
    <property type="match status" value="1"/>
</dbReference>
<evidence type="ECO:0000256" key="1">
    <source>
        <dbReference type="ARBA" id="ARBA00023125"/>
    </source>
</evidence>
<dbReference type="PROSITE" id="PS51197">
    <property type="entry name" value="HTH_RRF2_2"/>
    <property type="match status" value="1"/>
</dbReference>
<evidence type="ECO:0000313" key="4">
    <source>
        <dbReference type="Proteomes" id="UP000274920"/>
    </source>
</evidence>
<dbReference type="Gene3D" id="1.10.10.10">
    <property type="entry name" value="Winged helix-like DNA-binding domain superfamily/Winged helix DNA-binding domain"/>
    <property type="match status" value="1"/>
</dbReference>
<evidence type="ECO:0000313" key="3">
    <source>
        <dbReference type="EMBL" id="RRK34120.1"/>
    </source>
</evidence>
<keyword evidence="1" id="KW-0238">DNA-binding</keyword>
<reference evidence="2 5" key="2">
    <citation type="submission" date="2019-07" db="EMBL/GenBank/DDBJ databases">
        <title>Draft genome sequences of 15 bacterial species constituting the stable defined intestinal microbiota of the GM15 gnotobiotic mouse model.</title>
        <authorList>
            <person name="Elie C."/>
            <person name="Mathieu A."/>
            <person name="Saliou A."/>
            <person name="Darnaud M."/>
            <person name="Leulier F."/>
            <person name="Tamellini A."/>
        </authorList>
    </citation>
    <scope>NUCLEOTIDE SEQUENCE [LARGE SCALE GENOMIC DNA]</scope>
    <source>
        <strain evidence="5">ASF 502</strain>
        <strain evidence="2">MD300</strain>
    </source>
</reference>
<gene>
    <name evidence="3" type="ORF">EBB54_24355</name>
    <name evidence="2" type="ORF">FMM80_10805</name>
</gene>
<evidence type="ECO:0000313" key="2">
    <source>
        <dbReference type="EMBL" id="NDO69148.1"/>
    </source>
</evidence>
<reference evidence="3" key="1">
    <citation type="submission" date="2018-10" db="EMBL/GenBank/DDBJ databases">
        <title>Schaedlerella arabinophila gen. nov. sp. nov., isolated from the mouse intestinal tract and comparative analysis with the genome of the closely related altered Schaedler flora strain ASF502.</title>
        <authorList>
            <person name="Miyake S."/>
            <person name="Soh M."/>
            <person name="Seedorf H."/>
        </authorList>
    </citation>
    <scope>NUCLEOTIDE SEQUENCE [LARGE SCALE GENOMIC DNA]</scope>
    <source>
        <strain evidence="3">DSM 106076</strain>
    </source>
</reference>
<dbReference type="GO" id="GO:0005829">
    <property type="term" value="C:cytosol"/>
    <property type="evidence" value="ECO:0007669"/>
    <property type="project" value="TreeGrafter"/>
</dbReference>
<dbReference type="HOGENOM" id="CLU_107144_0_1_9"/>
<dbReference type="EMBL" id="VIRB01000063">
    <property type="protein sequence ID" value="NDO69148.1"/>
    <property type="molecule type" value="Genomic_DNA"/>
</dbReference>
<accession>N1ZU72</accession>
<dbReference type="PANTHER" id="PTHR33221:SF5">
    <property type="entry name" value="HTH-TYPE TRANSCRIPTIONAL REGULATOR ISCR"/>
    <property type="match status" value="1"/>
</dbReference>